<dbReference type="CDD" id="cd02148">
    <property type="entry name" value="RutE-like"/>
    <property type="match status" value="1"/>
</dbReference>
<organism evidence="6 7">
    <name type="scientific">Aeromicrobium piscarium</name>
    <dbReference type="NCBI Taxonomy" id="2590901"/>
    <lineage>
        <taxon>Bacteria</taxon>
        <taxon>Bacillati</taxon>
        <taxon>Actinomycetota</taxon>
        <taxon>Actinomycetes</taxon>
        <taxon>Propionibacteriales</taxon>
        <taxon>Nocardioidaceae</taxon>
        <taxon>Aeromicrobium</taxon>
    </lineage>
</organism>
<comment type="caution">
    <text evidence="6">The sequence shown here is derived from an EMBL/GenBank/DDBJ whole genome shotgun (WGS) entry which is preliminary data.</text>
</comment>
<evidence type="ECO:0000313" key="6">
    <source>
        <dbReference type="EMBL" id="TSD57644.1"/>
    </source>
</evidence>
<reference evidence="6 7" key="1">
    <citation type="submission" date="2019-07" db="EMBL/GenBank/DDBJ databases">
        <authorList>
            <person name="Zhao L.H."/>
        </authorList>
    </citation>
    <scope>NUCLEOTIDE SEQUENCE [LARGE SCALE GENOMIC DNA]</scope>
    <source>
        <strain evidence="6 7">Co35</strain>
    </source>
</reference>
<keyword evidence="4 6" id="KW-0560">Oxidoreductase</keyword>
<dbReference type="OrthoDB" id="9784375at2"/>
<dbReference type="Gene3D" id="3.40.109.10">
    <property type="entry name" value="NADH Oxidase"/>
    <property type="match status" value="1"/>
</dbReference>
<evidence type="ECO:0000256" key="4">
    <source>
        <dbReference type="ARBA" id="ARBA00023002"/>
    </source>
</evidence>
<dbReference type="AlphaFoldDB" id="A0A554RU59"/>
<dbReference type="InterPro" id="IPR029479">
    <property type="entry name" value="Nitroreductase"/>
</dbReference>
<dbReference type="InterPro" id="IPR050461">
    <property type="entry name" value="Nitroreductase_HadB/RutE"/>
</dbReference>
<evidence type="ECO:0000256" key="2">
    <source>
        <dbReference type="ARBA" id="ARBA00022643"/>
    </source>
</evidence>
<dbReference type="InterPro" id="IPR023936">
    <property type="entry name" value="RutE-like"/>
</dbReference>
<keyword evidence="2" id="KW-0288">FMN</keyword>
<keyword evidence="7" id="KW-1185">Reference proteome</keyword>
<dbReference type="InterPro" id="IPR000415">
    <property type="entry name" value="Nitroreductase-like"/>
</dbReference>
<dbReference type="Proteomes" id="UP000316988">
    <property type="component" value="Unassembled WGS sequence"/>
</dbReference>
<keyword evidence="3" id="KW-0521">NADP</keyword>
<feature type="domain" description="Nitroreductase" evidence="5">
    <location>
        <begin position="25"/>
        <end position="180"/>
    </location>
</feature>
<protein>
    <submittedName>
        <fullName evidence="6">Malonic semialdehyde reductase</fullName>
        <ecNumber evidence="6">1.1.1.298</ecNumber>
    </submittedName>
</protein>
<accession>A0A554RU59</accession>
<dbReference type="GO" id="GO:0035527">
    <property type="term" value="F:3-hydroxypropionate dehydrogenase (NADP+) activity"/>
    <property type="evidence" value="ECO:0007669"/>
    <property type="project" value="UniProtKB-EC"/>
</dbReference>
<evidence type="ECO:0000313" key="7">
    <source>
        <dbReference type="Proteomes" id="UP000316988"/>
    </source>
</evidence>
<dbReference type="EMBL" id="VLNT01000018">
    <property type="protein sequence ID" value="TSD57644.1"/>
    <property type="molecule type" value="Genomic_DNA"/>
</dbReference>
<dbReference type="RefSeq" id="WP_143914493.1">
    <property type="nucleotide sequence ID" value="NZ_VLNT01000018.1"/>
</dbReference>
<evidence type="ECO:0000256" key="3">
    <source>
        <dbReference type="ARBA" id="ARBA00022857"/>
    </source>
</evidence>
<evidence type="ECO:0000259" key="5">
    <source>
        <dbReference type="Pfam" id="PF00881"/>
    </source>
</evidence>
<dbReference type="PANTHER" id="PTHR43543">
    <property type="entry name" value="MALONIC SEMIALDEHYDE REDUCTASE RUTE-RELATED"/>
    <property type="match status" value="1"/>
</dbReference>
<dbReference type="Pfam" id="PF00881">
    <property type="entry name" value="Nitroreductase"/>
    <property type="match status" value="1"/>
</dbReference>
<sequence>MTSATLDHLTPLDERALDTLFREGRTSNSFSDEPVSPETLRDIYEIAKYGPTAANSQPLRIVFLTNDEAKSRLLPLMADNNRPKTESAPVVAILAADADFNRRMPEVFPHAPESEHWFGDLESRRRVAEFNAGLQVGYTIMAVRAVGLAAGPMNGFDHDAVDAEFFAGTNLHSVVVMNIGKPGDSPWFDRLPRLDYEDAVTVL</sequence>
<dbReference type="SUPFAM" id="SSF55469">
    <property type="entry name" value="FMN-dependent nitroreductase-like"/>
    <property type="match status" value="1"/>
</dbReference>
<name>A0A554RU59_9ACTN</name>
<gene>
    <name evidence="6" type="ORF">FNM00_15700</name>
</gene>
<proteinExistence type="predicted"/>
<keyword evidence="1" id="KW-0285">Flavoprotein</keyword>
<dbReference type="NCBIfam" id="NF003768">
    <property type="entry name" value="PRK05365.1"/>
    <property type="match status" value="1"/>
</dbReference>
<dbReference type="EC" id="1.1.1.298" evidence="6"/>
<dbReference type="PANTHER" id="PTHR43543:SF1">
    <property type="entry name" value="MALONIC SEMIALDEHYDE REDUCTASE RUTE-RELATED"/>
    <property type="match status" value="1"/>
</dbReference>
<evidence type="ECO:0000256" key="1">
    <source>
        <dbReference type="ARBA" id="ARBA00022630"/>
    </source>
</evidence>